<sequence length="57" mass="7070">MPEDNNVYKRANKPRKKEPVKRVTLSPEARKAYEEMIREREERERLYGTHLDRQDRR</sequence>
<keyword evidence="3" id="KW-1185">Reference proteome</keyword>
<evidence type="ECO:0000256" key="1">
    <source>
        <dbReference type="SAM" id="MobiDB-lite"/>
    </source>
</evidence>
<comment type="caution">
    <text evidence="2">The sequence shown here is derived from an EMBL/GenBank/DDBJ whole genome shotgun (WGS) entry which is preliminary data.</text>
</comment>
<proteinExistence type="predicted"/>
<feature type="region of interest" description="Disordered" evidence="1">
    <location>
        <begin position="1"/>
        <end position="26"/>
    </location>
</feature>
<evidence type="ECO:0000313" key="2">
    <source>
        <dbReference type="EMBL" id="MDX6805396.1"/>
    </source>
</evidence>
<dbReference type="RefSeq" id="WP_319843513.1">
    <property type="nucleotide sequence ID" value="NZ_JAXAFJ010000002.1"/>
</dbReference>
<protein>
    <submittedName>
        <fullName evidence="2">Uncharacterized protein</fullName>
    </submittedName>
</protein>
<reference evidence="2 3" key="1">
    <citation type="submission" date="2023-11" db="EMBL/GenBank/DDBJ databases">
        <authorList>
            <person name="Bao R."/>
        </authorList>
    </citation>
    <scope>NUCLEOTIDE SEQUENCE [LARGE SCALE GENOMIC DNA]</scope>
    <source>
        <strain evidence="2 3">PJ23</strain>
    </source>
</reference>
<dbReference type="Proteomes" id="UP001274321">
    <property type="component" value="Unassembled WGS sequence"/>
</dbReference>
<organism evidence="2 3">
    <name type="scientific">Terrihabitans rhizophilus</name>
    <dbReference type="NCBI Taxonomy" id="3092662"/>
    <lineage>
        <taxon>Bacteria</taxon>
        <taxon>Pseudomonadati</taxon>
        <taxon>Pseudomonadota</taxon>
        <taxon>Alphaproteobacteria</taxon>
        <taxon>Hyphomicrobiales</taxon>
        <taxon>Terrihabitans</taxon>
    </lineage>
</organism>
<feature type="compositionally biased region" description="Basic residues" evidence="1">
    <location>
        <begin position="10"/>
        <end position="19"/>
    </location>
</feature>
<dbReference type="EMBL" id="JAXAFJ010000002">
    <property type="protein sequence ID" value="MDX6805396.1"/>
    <property type="molecule type" value="Genomic_DNA"/>
</dbReference>
<name>A0ABU4RRK7_9HYPH</name>
<gene>
    <name evidence="2" type="ORF">SCD90_04905</name>
</gene>
<accession>A0ABU4RRK7</accession>
<evidence type="ECO:0000313" key="3">
    <source>
        <dbReference type="Proteomes" id="UP001274321"/>
    </source>
</evidence>